<accession>A0ABU2SAU2</accession>
<feature type="compositionally biased region" description="Gly residues" evidence="1">
    <location>
        <begin position="200"/>
        <end position="209"/>
    </location>
</feature>
<feature type="compositionally biased region" description="Basic and acidic residues" evidence="1">
    <location>
        <begin position="227"/>
        <end position="237"/>
    </location>
</feature>
<comment type="caution">
    <text evidence="2">The sequence shown here is derived from an EMBL/GenBank/DDBJ whole genome shotgun (WGS) entry which is preliminary data.</text>
</comment>
<keyword evidence="3" id="KW-1185">Reference proteome</keyword>
<dbReference type="RefSeq" id="WP_311620260.1">
    <property type="nucleotide sequence ID" value="NZ_JAVREV010000017.1"/>
</dbReference>
<reference evidence="3" key="1">
    <citation type="submission" date="2023-07" db="EMBL/GenBank/DDBJ databases">
        <title>30 novel species of actinomycetes from the DSMZ collection.</title>
        <authorList>
            <person name="Nouioui I."/>
        </authorList>
    </citation>
    <scope>NUCLEOTIDE SEQUENCE [LARGE SCALE GENOMIC DNA]</scope>
    <source>
        <strain evidence="3">DSM 41886</strain>
    </source>
</reference>
<dbReference type="EMBL" id="JAVREV010000017">
    <property type="protein sequence ID" value="MDT0446094.1"/>
    <property type="molecule type" value="Genomic_DNA"/>
</dbReference>
<protein>
    <recommendedName>
        <fullName evidence="4">Guanylate cyclase domain-containing protein</fullName>
    </recommendedName>
</protein>
<evidence type="ECO:0008006" key="4">
    <source>
        <dbReference type="Google" id="ProtNLM"/>
    </source>
</evidence>
<dbReference type="Proteomes" id="UP001183615">
    <property type="component" value="Unassembled WGS sequence"/>
</dbReference>
<evidence type="ECO:0000256" key="1">
    <source>
        <dbReference type="SAM" id="MobiDB-lite"/>
    </source>
</evidence>
<proteinExistence type="predicted"/>
<feature type="compositionally biased region" description="Basic residues" evidence="1">
    <location>
        <begin position="260"/>
        <end position="271"/>
    </location>
</feature>
<dbReference type="SUPFAM" id="SSF55073">
    <property type="entry name" value="Nucleotide cyclase"/>
    <property type="match status" value="1"/>
</dbReference>
<organism evidence="2 3">
    <name type="scientific">Streptomyces johnsoniae</name>
    <dbReference type="NCBI Taxonomy" id="3075532"/>
    <lineage>
        <taxon>Bacteria</taxon>
        <taxon>Bacillati</taxon>
        <taxon>Actinomycetota</taxon>
        <taxon>Actinomycetes</taxon>
        <taxon>Kitasatosporales</taxon>
        <taxon>Streptomycetaceae</taxon>
        <taxon>Streptomyces</taxon>
    </lineage>
</organism>
<dbReference type="Gene3D" id="3.30.70.1230">
    <property type="entry name" value="Nucleotide cyclase"/>
    <property type="match status" value="1"/>
</dbReference>
<evidence type="ECO:0000313" key="2">
    <source>
        <dbReference type="EMBL" id="MDT0446094.1"/>
    </source>
</evidence>
<name>A0ABU2SAU2_9ACTN</name>
<gene>
    <name evidence="2" type="ORF">RM779_26385</name>
</gene>
<feature type="region of interest" description="Disordered" evidence="1">
    <location>
        <begin position="252"/>
        <end position="271"/>
    </location>
</feature>
<dbReference type="InterPro" id="IPR029787">
    <property type="entry name" value="Nucleotide_cyclase"/>
</dbReference>
<evidence type="ECO:0000313" key="3">
    <source>
        <dbReference type="Proteomes" id="UP001183615"/>
    </source>
</evidence>
<sequence length="271" mass="29199">MASTEERAVYRLVVCGDVKDSGRLNLGAKLRMRESLYQVFQDALDAVDVGPEQVDVVDRGDGLLLSFEPGVPPALIAGVWLEEVRQGLIERRPVLHDRLRMRLAMHQGPVSHDGRGPVGRAVDLACRLCDCDPARRVLDASDSDLVLVVSDPFHDAVIADSVGERFVEPEAYRPFRVSVKETDEIAWFRVPGLPVPPDLTGGGGTGTAPGGAPPAADGREPGAAGGDTERDLSRYRIDVHDGDSTVVSARTIEGGLTIKHGNRSRRGGQQR</sequence>
<feature type="region of interest" description="Disordered" evidence="1">
    <location>
        <begin position="197"/>
        <end position="237"/>
    </location>
</feature>